<dbReference type="PANTHER" id="PTHR42760:SF115">
    <property type="entry name" value="3-OXOACYL-[ACYL-CARRIER-PROTEIN] REDUCTASE FABG"/>
    <property type="match status" value="1"/>
</dbReference>
<evidence type="ECO:0000256" key="5">
    <source>
        <dbReference type="ARBA" id="ARBA00052874"/>
    </source>
</evidence>
<dbReference type="AlphaFoldDB" id="A0A7W7T6A0"/>
<evidence type="ECO:0000313" key="12">
    <source>
        <dbReference type="Proteomes" id="UP000542674"/>
    </source>
</evidence>
<evidence type="ECO:0000256" key="3">
    <source>
        <dbReference type="ARBA" id="ARBA00023002"/>
    </source>
</evidence>
<dbReference type="GO" id="GO:0019290">
    <property type="term" value="P:siderophore biosynthetic process"/>
    <property type="evidence" value="ECO:0007669"/>
    <property type="project" value="InterPro"/>
</dbReference>
<name>A0A7W7T6A0_9PSEU</name>
<dbReference type="Gene3D" id="3.40.50.720">
    <property type="entry name" value="NAD(P)-binding Rossmann-like Domain"/>
    <property type="match status" value="1"/>
</dbReference>
<keyword evidence="3 11" id="KW-0560">Oxidoreductase</keyword>
<dbReference type="GO" id="GO:0008667">
    <property type="term" value="F:2,3-dihydro-2,3-dihydroxybenzoate dehydrogenase activity"/>
    <property type="evidence" value="ECO:0007669"/>
    <property type="project" value="UniProtKB-UniRule"/>
</dbReference>
<dbReference type="InterPro" id="IPR057326">
    <property type="entry name" value="KR_dom"/>
</dbReference>
<evidence type="ECO:0000256" key="1">
    <source>
        <dbReference type="ARBA" id="ARBA00004924"/>
    </source>
</evidence>
<evidence type="ECO:0000256" key="9">
    <source>
        <dbReference type="RuleBase" id="RU000363"/>
    </source>
</evidence>
<dbReference type="InterPro" id="IPR002347">
    <property type="entry name" value="SDR_fam"/>
</dbReference>
<reference evidence="11 12" key="1">
    <citation type="submission" date="2020-08" db="EMBL/GenBank/DDBJ databases">
        <title>Sequencing the genomes of 1000 actinobacteria strains.</title>
        <authorList>
            <person name="Klenk H.-P."/>
        </authorList>
    </citation>
    <scope>NUCLEOTIDE SEQUENCE [LARGE SCALE GENOMIC DNA]</scope>
    <source>
        <strain evidence="11 12">DSM 45084</strain>
    </source>
</reference>
<accession>A0A7W7T6A0</accession>
<proteinExistence type="inferred from homology"/>
<feature type="domain" description="Ketoreductase" evidence="10">
    <location>
        <begin position="4"/>
        <end position="174"/>
    </location>
</feature>
<dbReference type="PRINTS" id="PR01397">
    <property type="entry name" value="DHBDHDRGNASE"/>
</dbReference>
<dbReference type="NCBIfam" id="TIGR04316">
    <property type="entry name" value="dhbA_paeA"/>
    <property type="match status" value="1"/>
</dbReference>
<dbReference type="RefSeq" id="WP_184672002.1">
    <property type="nucleotide sequence ID" value="NZ_BAABAI010000009.1"/>
</dbReference>
<dbReference type="PROSITE" id="PS00061">
    <property type="entry name" value="ADH_SHORT"/>
    <property type="match status" value="1"/>
</dbReference>
<keyword evidence="12" id="KW-1185">Reference proteome</keyword>
<keyword evidence="4" id="KW-0520">NAD</keyword>
<dbReference type="EMBL" id="JACHJS010000001">
    <property type="protein sequence ID" value="MBB4967359.1"/>
    <property type="molecule type" value="Genomic_DNA"/>
</dbReference>
<evidence type="ECO:0000313" key="11">
    <source>
        <dbReference type="EMBL" id="MBB4967359.1"/>
    </source>
</evidence>
<evidence type="ECO:0000256" key="7">
    <source>
        <dbReference type="ARBA" id="ARBA00067530"/>
    </source>
</evidence>
<comment type="caution">
    <text evidence="11">The sequence shown here is derived from an EMBL/GenBank/DDBJ whole genome shotgun (WGS) entry which is preliminary data.</text>
</comment>
<dbReference type="SUPFAM" id="SSF51735">
    <property type="entry name" value="NAD(P)-binding Rossmann-fold domains"/>
    <property type="match status" value="1"/>
</dbReference>
<organism evidence="11 12">
    <name type="scientific">Saccharothrix violaceirubra</name>
    <dbReference type="NCBI Taxonomy" id="413306"/>
    <lineage>
        <taxon>Bacteria</taxon>
        <taxon>Bacillati</taxon>
        <taxon>Actinomycetota</taxon>
        <taxon>Actinomycetes</taxon>
        <taxon>Pseudonocardiales</taxon>
        <taxon>Pseudonocardiaceae</taxon>
        <taxon>Saccharothrix</taxon>
    </lineage>
</organism>
<dbReference type="InterPro" id="IPR036291">
    <property type="entry name" value="NAD(P)-bd_dom_sf"/>
</dbReference>
<dbReference type="InterPro" id="IPR020904">
    <property type="entry name" value="Sc_DH/Rdtase_CS"/>
</dbReference>
<evidence type="ECO:0000256" key="4">
    <source>
        <dbReference type="ARBA" id="ARBA00023027"/>
    </source>
</evidence>
<dbReference type="SMART" id="SM00822">
    <property type="entry name" value="PKS_KR"/>
    <property type="match status" value="1"/>
</dbReference>
<sequence length="258" mass="26295">MSGKIALVTGAAGGIGTAVVRALTAEGQAVAALDADAEALALLVKTLVADGGTVRGYPVDVSSAAAVTDVVTRVEDELGPIDGLVNAAGVLRIAEALDLRDEDWDITFAVNTTGVFNVSRAVARRMVTRAHGAIVTVASNAASTPRWNMAAYAASKAASSSFTKCLGLELAGYGIRCNVVAPGSTDTPMLTSLWSEAADAALRASIDGIPGQYRVGIPLGRLARPEQVADAVLFLLSDRASHITLHELTVDGGAALGN</sequence>
<dbReference type="EC" id="1.3.1.28" evidence="6 8"/>
<dbReference type="PRINTS" id="PR00080">
    <property type="entry name" value="SDRFAMILY"/>
</dbReference>
<protein>
    <recommendedName>
        <fullName evidence="7 8">2,3-dihydro-2,3-dihydroxybenzoate dehydrogenase</fullName>
        <ecNumber evidence="6 8">1.3.1.28</ecNumber>
    </recommendedName>
</protein>
<comment type="pathway">
    <text evidence="1">Siderophore biosynthesis.</text>
</comment>
<comment type="catalytic activity">
    <reaction evidence="5">
        <text>(2S,3S)-2,3-dihydroxy-2,3-dihydrobenzoate + NAD(+) = 2,3-dihydroxybenzoate + NADH + H(+)</text>
        <dbReference type="Rhea" id="RHEA:23824"/>
        <dbReference type="ChEBI" id="CHEBI:15378"/>
        <dbReference type="ChEBI" id="CHEBI:36654"/>
        <dbReference type="ChEBI" id="CHEBI:57540"/>
        <dbReference type="ChEBI" id="CHEBI:57945"/>
        <dbReference type="ChEBI" id="CHEBI:58764"/>
        <dbReference type="EC" id="1.3.1.28"/>
    </reaction>
</comment>
<dbReference type="Pfam" id="PF00106">
    <property type="entry name" value="adh_short"/>
    <property type="match status" value="1"/>
</dbReference>
<dbReference type="NCBIfam" id="NF006074">
    <property type="entry name" value="PRK08220.1"/>
    <property type="match status" value="1"/>
</dbReference>
<dbReference type="FunFam" id="3.40.50.720:FF:000160">
    <property type="entry name" value="2,3-dihydro-2,3-dihydroxybenzoate dehydrogenase"/>
    <property type="match status" value="1"/>
</dbReference>
<dbReference type="InterPro" id="IPR003560">
    <property type="entry name" value="DHB_DH"/>
</dbReference>
<comment type="similarity">
    <text evidence="2 9">Belongs to the short-chain dehydrogenases/reductases (SDR) family.</text>
</comment>
<dbReference type="Proteomes" id="UP000542674">
    <property type="component" value="Unassembled WGS sequence"/>
</dbReference>
<gene>
    <name evidence="11" type="ORF">F4559_004718</name>
</gene>
<evidence type="ECO:0000256" key="2">
    <source>
        <dbReference type="ARBA" id="ARBA00006484"/>
    </source>
</evidence>
<dbReference type="GO" id="GO:0016616">
    <property type="term" value="F:oxidoreductase activity, acting on the CH-OH group of donors, NAD or NADP as acceptor"/>
    <property type="evidence" value="ECO:0007669"/>
    <property type="project" value="TreeGrafter"/>
</dbReference>
<evidence type="ECO:0000256" key="8">
    <source>
        <dbReference type="NCBIfam" id="TIGR04316"/>
    </source>
</evidence>
<evidence type="ECO:0000259" key="10">
    <source>
        <dbReference type="SMART" id="SM00822"/>
    </source>
</evidence>
<dbReference type="PANTHER" id="PTHR42760">
    <property type="entry name" value="SHORT-CHAIN DEHYDROGENASES/REDUCTASES FAMILY MEMBER"/>
    <property type="match status" value="1"/>
</dbReference>
<evidence type="ECO:0000256" key="6">
    <source>
        <dbReference type="ARBA" id="ARBA00066334"/>
    </source>
</evidence>